<evidence type="ECO:0000259" key="2">
    <source>
        <dbReference type="PROSITE" id="PS51084"/>
    </source>
</evidence>
<accession>A0ABY5TQV0</accession>
<dbReference type="Pfam" id="PF01230">
    <property type="entry name" value="HIT"/>
    <property type="match status" value="1"/>
</dbReference>
<dbReference type="Proteomes" id="UP001059934">
    <property type="component" value="Chromosome"/>
</dbReference>
<comment type="caution">
    <text evidence="1">Lacks conserved residue(s) required for the propagation of feature annotation.</text>
</comment>
<sequence>MFQLDPRLEADTLLLGAFPLSLLLLSKDANYPWCILVPKREGMREIYQLNQADRQQLLQESCLLAETLSDEFGADKINVATIGNMVPQLHMHHVVRFENDAAWPGPVWGAVAAATYAPQLLTETAARVVAALAPLGLQTELA</sequence>
<dbReference type="PROSITE" id="PS51084">
    <property type="entry name" value="HIT_2"/>
    <property type="match status" value="1"/>
</dbReference>
<dbReference type="EMBL" id="CP103416">
    <property type="protein sequence ID" value="UVW36203.1"/>
    <property type="molecule type" value="Genomic_DNA"/>
</dbReference>
<dbReference type="PIRSF" id="PIRSF000714">
    <property type="entry name" value="HIT"/>
    <property type="match status" value="1"/>
</dbReference>
<evidence type="ECO:0000256" key="1">
    <source>
        <dbReference type="PROSITE-ProRule" id="PRU00464"/>
    </source>
</evidence>
<proteinExistence type="predicted"/>
<gene>
    <name evidence="3" type="ORF">NYF23_06235</name>
</gene>
<feature type="domain" description="HIT" evidence="2">
    <location>
        <begin position="1"/>
        <end position="103"/>
    </location>
</feature>
<protein>
    <submittedName>
        <fullName evidence="3">HIT domain-containing protein</fullName>
    </submittedName>
</protein>
<dbReference type="InterPro" id="IPR036265">
    <property type="entry name" value="HIT-like_sf"/>
</dbReference>
<dbReference type="SUPFAM" id="SSF54197">
    <property type="entry name" value="HIT-like"/>
    <property type="match status" value="1"/>
</dbReference>
<dbReference type="Gene3D" id="3.30.428.10">
    <property type="entry name" value="HIT-like"/>
    <property type="match status" value="1"/>
</dbReference>
<name>A0ABY5TQV0_9GAMM</name>
<keyword evidence="4" id="KW-1185">Reference proteome</keyword>
<evidence type="ECO:0000313" key="3">
    <source>
        <dbReference type="EMBL" id="UVW36203.1"/>
    </source>
</evidence>
<reference evidence="3" key="1">
    <citation type="submission" date="2022-08" db="EMBL/GenBank/DDBJ databases">
        <title>Catabolic pathway analysis in culturable SAR92 clade bacteria reveals their overlooked roles in DMSP degradation in coastal seas.</title>
        <authorList>
            <person name="He X."/>
            <person name="Zhang X."/>
            <person name="Zhang Y."/>
        </authorList>
    </citation>
    <scope>NUCLEOTIDE SEQUENCE</scope>
    <source>
        <strain evidence="3">H455</strain>
    </source>
</reference>
<evidence type="ECO:0000313" key="4">
    <source>
        <dbReference type="Proteomes" id="UP001059934"/>
    </source>
</evidence>
<organism evidence="3 4">
    <name type="scientific">SAR92 clade bacterium H455</name>
    <dbReference type="NCBI Taxonomy" id="2974818"/>
    <lineage>
        <taxon>Bacteria</taxon>
        <taxon>Pseudomonadati</taxon>
        <taxon>Pseudomonadota</taxon>
        <taxon>Gammaproteobacteria</taxon>
        <taxon>Cellvibrionales</taxon>
        <taxon>Porticoccaceae</taxon>
        <taxon>SAR92 clade</taxon>
    </lineage>
</organism>
<dbReference type="InterPro" id="IPR011146">
    <property type="entry name" value="HIT-like"/>
</dbReference>
<dbReference type="InterPro" id="IPR026026">
    <property type="entry name" value="HIT_Hint"/>
</dbReference>